<dbReference type="HOGENOM" id="CLU_496295_0_0_1"/>
<feature type="transmembrane region" description="Helical" evidence="2">
    <location>
        <begin position="12"/>
        <end position="33"/>
    </location>
</feature>
<dbReference type="Pfam" id="PF03564">
    <property type="entry name" value="DUF1759"/>
    <property type="match status" value="1"/>
</dbReference>
<feature type="region of interest" description="Disordered" evidence="1">
    <location>
        <begin position="264"/>
        <end position="344"/>
    </location>
</feature>
<evidence type="ECO:0000256" key="2">
    <source>
        <dbReference type="SAM" id="Phobius"/>
    </source>
</evidence>
<reference evidence="4" key="1">
    <citation type="submission" date="2011-07" db="EMBL/GenBank/DDBJ databases">
        <authorList>
            <consortium name="Caenorhabditis brenneri Sequencing and Analysis Consortium"/>
            <person name="Wilson R.K."/>
        </authorList>
    </citation>
    <scope>NUCLEOTIDE SEQUENCE [LARGE SCALE GENOMIC DNA]</scope>
    <source>
        <strain evidence="4">PB2801</strain>
    </source>
</reference>
<keyword evidence="2" id="KW-1133">Transmembrane helix</keyword>
<feature type="compositionally biased region" description="Polar residues" evidence="1">
    <location>
        <begin position="325"/>
        <end position="344"/>
    </location>
</feature>
<protein>
    <submittedName>
        <fullName evidence="3">Uncharacterized protein</fullName>
    </submittedName>
</protein>
<dbReference type="InterPro" id="IPR005312">
    <property type="entry name" value="DUF1759"/>
</dbReference>
<keyword evidence="2" id="KW-0472">Membrane</keyword>
<evidence type="ECO:0000313" key="4">
    <source>
        <dbReference type="Proteomes" id="UP000008068"/>
    </source>
</evidence>
<name>G0PJ42_CAEBE</name>
<feature type="region of interest" description="Disordered" evidence="1">
    <location>
        <begin position="165"/>
        <end position="245"/>
    </location>
</feature>
<sequence length="549" mass="62271">MTSYQGSFFRFYSFLTFKLFFRNFVAILSFPALRHLLKMLISANLAHINYAQATMQDGAKEFKKRVTQALKKANDSIEEAYKLLSINEGAISVDHFINKISDLLIDKEKLYELEEEIPSIVEDDDETSPEEKQQILKSLKDHVIPSIRKLVKEIEEAIGHLERRVSSMRTKTHTWSERTRAPGEQSTINNKDAPSSKNQPQRSRSMSPRVSPTHRQERNTQASDGAQQGAGGPGMNLPSSGNKRLEDKFDTLSSFVMLTRGNVCNTRSAPTSNDSGESNNEENDGTYRPYHPSGGFNQDTNARFQSQQDHSEQNQQSNNQRNYSEYNGHSYGNRQTGGANPSESMATIMSQGLSQTEMMFGVQFEQMKASLATSAITAIPKFSGEQCDYSSFMAHFDSLVHNNIYIDVKMKQTILCALLPQALAREHQSAQVSAEGYNMLRKNLERQFNRKKLQSTLLINEIQAIMFPEDDIDKLRSALNTFSTLSYKLQALGIDPNHEFYIRMMVEKLPKRVGFKAYEKILTGNPTLEEVLVVQQMRTEQMRTATNEN</sequence>
<evidence type="ECO:0000256" key="1">
    <source>
        <dbReference type="SAM" id="MobiDB-lite"/>
    </source>
</evidence>
<proteinExistence type="predicted"/>
<feature type="compositionally biased region" description="Low complexity" evidence="1">
    <location>
        <begin position="305"/>
        <end position="324"/>
    </location>
</feature>
<evidence type="ECO:0000313" key="3">
    <source>
        <dbReference type="EMBL" id="EGT58720.1"/>
    </source>
</evidence>
<dbReference type="Proteomes" id="UP000008068">
    <property type="component" value="Unassembled WGS sequence"/>
</dbReference>
<keyword evidence="2" id="KW-0812">Transmembrane</keyword>
<feature type="compositionally biased region" description="Polar residues" evidence="1">
    <location>
        <begin position="295"/>
        <end position="304"/>
    </location>
</feature>
<accession>G0PJ42</accession>
<keyword evidence="4" id="KW-1185">Reference proteome</keyword>
<feature type="compositionally biased region" description="Polar residues" evidence="1">
    <location>
        <begin position="184"/>
        <end position="210"/>
    </location>
</feature>
<dbReference type="EMBL" id="GL380637">
    <property type="protein sequence ID" value="EGT58720.1"/>
    <property type="molecule type" value="Genomic_DNA"/>
</dbReference>
<gene>
    <name evidence="3" type="ORF">CAEBREN_21330</name>
</gene>
<organism evidence="4">
    <name type="scientific">Caenorhabditis brenneri</name>
    <name type="common">Nematode worm</name>
    <dbReference type="NCBI Taxonomy" id="135651"/>
    <lineage>
        <taxon>Eukaryota</taxon>
        <taxon>Metazoa</taxon>
        <taxon>Ecdysozoa</taxon>
        <taxon>Nematoda</taxon>
        <taxon>Chromadorea</taxon>
        <taxon>Rhabditida</taxon>
        <taxon>Rhabditina</taxon>
        <taxon>Rhabditomorpha</taxon>
        <taxon>Rhabditoidea</taxon>
        <taxon>Rhabditidae</taxon>
        <taxon>Peloderinae</taxon>
        <taxon>Caenorhabditis</taxon>
    </lineage>
</organism>
<dbReference type="InParanoid" id="G0PJ42"/>
<dbReference type="AlphaFoldDB" id="G0PJ42"/>